<dbReference type="PANTHER" id="PTHR10539">
    <property type="entry name" value="26S PROTEASOME NON-ATPASE REGULATORY SUBUNIT 13"/>
    <property type="match status" value="1"/>
</dbReference>
<evidence type="ECO:0000256" key="7">
    <source>
        <dbReference type="ARBA" id="ARBA00031303"/>
    </source>
</evidence>
<gene>
    <name evidence="10" type="ORF">QR680_000636</name>
</gene>
<proteinExistence type="inferred from homology"/>
<evidence type="ECO:0000313" key="10">
    <source>
        <dbReference type="EMBL" id="KAK0394228.1"/>
    </source>
</evidence>
<comment type="function">
    <text evidence="1">Component of the 26S proteasome, a multiprotein complex involved in the ATP-dependent degradation of ubiquitinated proteins. This complex plays a key role in the maintenance of protein homeostasis by removing misfolded or damaged proteins, which could impair cellular functions, and by removing proteins whose functions are no longer required. Therefore, the proteasome participates in numerous cellular processes, including cell cycle progression, apoptosis, or DNA damage repair.</text>
</comment>
<comment type="caution">
    <text evidence="10">The sequence shown here is derived from an EMBL/GenBank/DDBJ whole genome shotgun (WGS) entry which is preliminary data.</text>
</comment>
<dbReference type="PANTHER" id="PTHR10539:SF0">
    <property type="entry name" value="26S PROTEASOME NON-ATPASE REGULATORY SUBUNIT 13"/>
    <property type="match status" value="1"/>
</dbReference>
<dbReference type="GO" id="GO:0005198">
    <property type="term" value="F:structural molecule activity"/>
    <property type="evidence" value="ECO:0007669"/>
    <property type="project" value="TreeGrafter"/>
</dbReference>
<comment type="subunit">
    <text evidence="3">Component of the 19S proteasome regulatory particle complex. The 26S proteasome consists of a 20S core particle (CP) and two 19S regulatory subunits (RP). The regulatory particle is made of a lid composed of 9 subunits including PSMD13, a base containing 6 ATPases and few additional components.</text>
</comment>
<organism evidence="10 11">
    <name type="scientific">Steinernema hermaphroditum</name>
    <dbReference type="NCBI Taxonomy" id="289476"/>
    <lineage>
        <taxon>Eukaryota</taxon>
        <taxon>Metazoa</taxon>
        <taxon>Ecdysozoa</taxon>
        <taxon>Nematoda</taxon>
        <taxon>Chromadorea</taxon>
        <taxon>Rhabditida</taxon>
        <taxon>Tylenchina</taxon>
        <taxon>Panagrolaimomorpha</taxon>
        <taxon>Strongyloidoidea</taxon>
        <taxon>Steinernematidae</taxon>
        <taxon>Steinernema</taxon>
    </lineage>
</organism>
<dbReference type="AlphaFoldDB" id="A0AA39GWT6"/>
<comment type="similarity">
    <text evidence="2">Belongs to the proteasome subunit S11 family.</text>
</comment>
<dbReference type="InterPro" id="IPR000717">
    <property type="entry name" value="PCI_dom"/>
</dbReference>
<dbReference type="SUPFAM" id="SSF46785">
    <property type="entry name" value="Winged helix' DNA-binding domain"/>
    <property type="match status" value="1"/>
</dbReference>
<dbReference type="InterPro" id="IPR035298">
    <property type="entry name" value="PSMD13"/>
</dbReference>
<dbReference type="EMBL" id="JAUCMV010000005">
    <property type="protein sequence ID" value="KAK0394228.1"/>
    <property type="molecule type" value="Genomic_DNA"/>
</dbReference>
<dbReference type="InterPro" id="IPR036390">
    <property type="entry name" value="WH_DNA-bd_sf"/>
</dbReference>
<dbReference type="GO" id="GO:0006511">
    <property type="term" value="P:ubiquitin-dependent protein catabolic process"/>
    <property type="evidence" value="ECO:0007669"/>
    <property type="project" value="TreeGrafter"/>
</dbReference>
<dbReference type="PROSITE" id="PS50250">
    <property type="entry name" value="PCI"/>
    <property type="match status" value="1"/>
</dbReference>
<evidence type="ECO:0000256" key="1">
    <source>
        <dbReference type="ARBA" id="ARBA00002362"/>
    </source>
</evidence>
<accession>A0AA39GWT6</accession>
<name>A0AA39GWT6_9BILA</name>
<dbReference type="GO" id="GO:0005829">
    <property type="term" value="C:cytosol"/>
    <property type="evidence" value="ECO:0007669"/>
    <property type="project" value="TreeGrafter"/>
</dbReference>
<evidence type="ECO:0000256" key="2">
    <source>
        <dbReference type="ARBA" id="ARBA00006207"/>
    </source>
</evidence>
<evidence type="ECO:0000256" key="8">
    <source>
        <dbReference type="ARBA" id="ARBA00032323"/>
    </source>
</evidence>
<evidence type="ECO:0000256" key="6">
    <source>
        <dbReference type="ARBA" id="ARBA00029749"/>
    </source>
</evidence>
<evidence type="ECO:0000259" key="9">
    <source>
        <dbReference type="PROSITE" id="PS50250"/>
    </source>
</evidence>
<sequence>MSRAELYIRHQKSTAQGAVVQDKWMEIEEHYRKKLWHQLTQLIFDCLRTGVLGHVNMKELYDNFIQDFERHIAPLYLSMISVLVAHDIYNTDPQAAFDFLEARERPCEKSKEAIVRLHTGVIQLKLKRMTNVKEVQNLLEKTQEELDAIAGVTPVHAPFFKVSALFRKETKDYAGYYREALRYLGCGTVDDLEDDEKLEQAVLLGFAALLGNDVYNFGELLTHPIFEVLQQSDYRWLYDVVLAFNSGDVQKFNNLEPSWGQWPDLKGNEEFIRDKIRLLCVMELALTRPSKGRVLPFDVIAEKTQVPLKEVEFVVMRAMSKNLITGTINEPAKVVNISQVQPRVLDSNQIRAMAERISKWKGQVDVMGAVFKENAQEILTRT</sequence>
<dbReference type="Pfam" id="PF01399">
    <property type="entry name" value="PCI"/>
    <property type="match status" value="1"/>
</dbReference>
<keyword evidence="5" id="KW-0647">Proteasome</keyword>
<keyword evidence="11" id="KW-1185">Reference proteome</keyword>
<dbReference type="SMART" id="SM00088">
    <property type="entry name" value="PINT"/>
    <property type="match status" value="1"/>
</dbReference>
<dbReference type="GO" id="GO:0008541">
    <property type="term" value="C:proteasome regulatory particle, lid subcomplex"/>
    <property type="evidence" value="ECO:0007669"/>
    <property type="project" value="TreeGrafter"/>
</dbReference>
<dbReference type="Proteomes" id="UP001175271">
    <property type="component" value="Unassembled WGS sequence"/>
</dbReference>
<dbReference type="InterPro" id="IPR054179">
    <property type="entry name" value="PSD13_N"/>
</dbReference>
<reference evidence="10" key="1">
    <citation type="submission" date="2023-06" db="EMBL/GenBank/DDBJ databases">
        <title>Genomic analysis of the entomopathogenic nematode Steinernema hermaphroditum.</title>
        <authorList>
            <person name="Schwarz E.M."/>
            <person name="Heppert J.K."/>
            <person name="Baniya A."/>
            <person name="Schwartz H.T."/>
            <person name="Tan C.-H."/>
            <person name="Antoshechkin I."/>
            <person name="Sternberg P.W."/>
            <person name="Goodrich-Blair H."/>
            <person name="Dillman A.R."/>
        </authorList>
    </citation>
    <scope>NUCLEOTIDE SEQUENCE</scope>
    <source>
        <strain evidence="10">PS9179</strain>
        <tissue evidence="10">Whole animal</tissue>
    </source>
</reference>
<feature type="domain" description="PCI" evidence="9">
    <location>
        <begin position="172"/>
        <end position="342"/>
    </location>
</feature>
<evidence type="ECO:0000313" key="11">
    <source>
        <dbReference type="Proteomes" id="UP001175271"/>
    </source>
</evidence>
<dbReference type="GO" id="GO:0005634">
    <property type="term" value="C:nucleus"/>
    <property type="evidence" value="ECO:0007669"/>
    <property type="project" value="TreeGrafter"/>
</dbReference>
<protein>
    <recommendedName>
        <fullName evidence="4">26S proteasome non-ATPase regulatory subunit 13</fullName>
    </recommendedName>
    <alternativeName>
        <fullName evidence="6">26S proteasome regulatory subunit RPN9</fullName>
    </alternativeName>
    <alternativeName>
        <fullName evidence="8">26S proteasome regulatory subunit S11</fullName>
    </alternativeName>
    <alternativeName>
        <fullName evidence="7">26S proteasome regulatory subunit p40.5</fullName>
    </alternativeName>
</protein>
<evidence type="ECO:0000256" key="4">
    <source>
        <dbReference type="ARBA" id="ARBA00015732"/>
    </source>
</evidence>
<evidence type="ECO:0000256" key="3">
    <source>
        <dbReference type="ARBA" id="ARBA00011441"/>
    </source>
</evidence>
<dbReference type="Pfam" id="PF22037">
    <property type="entry name" value="PSD13_N"/>
    <property type="match status" value="1"/>
</dbReference>
<evidence type="ECO:0000256" key="5">
    <source>
        <dbReference type="ARBA" id="ARBA00022942"/>
    </source>
</evidence>